<organism evidence="2 3">
    <name type="scientific">Pedobacter alpinus</name>
    <dbReference type="NCBI Taxonomy" id="1590643"/>
    <lineage>
        <taxon>Bacteria</taxon>
        <taxon>Pseudomonadati</taxon>
        <taxon>Bacteroidota</taxon>
        <taxon>Sphingobacteriia</taxon>
        <taxon>Sphingobacteriales</taxon>
        <taxon>Sphingobacteriaceae</taxon>
        <taxon>Pedobacter</taxon>
    </lineage>
</organism>
<proteinExistence type="predicted"/>
<sequence>MRFKSTLFLVFLLNAGIHTGANAQFVNNGSNIIIQNGASINVVGDFNNISGSITNLGNINVSGNWANADAQGVFTLPSSGLVTLNGANQNIGGTQKTVFPNLTLAGTGIKKLLVNTDVRANLDLADRELALEDKNFEVLGTTQTSLIFTTGFISTNLKGFLYRNTSSGATYTYPLGSNLSGSFKYRPVTVLTKDNLNNSIGLSFVEKDPSNEGFSRDAKRFDVNEVNPLFFYLLDQKTGTSLADFNFFYNNPLDGNFNQLVNWVKFNLWEKAGISNQQPVLGNPQYNQVMTYSTLQPVSLLSITMSSITPNNDPITIFNSFSPDGDGKNDKWEIKNIDLFPNNELTILNRYGSEILKVNGYNNANAWDGGSLNNGTYFYLLKVNINKEQKVYKGFITLLRND</sequence>
<feature type="signal peptide" evidence="1">
    <location>
        <begin position="1"/>
        <end position="23"/>
    </location>
</feature>
<dbReference type="NCBIfam" id="TIGR04131">
    <property type="entry name" value="Bac_Flav_CTERM"/>
    <property type="match status" value="1"/>
</dbReference>
<keyword evidence="3" id="KW-1185">Reference proteome</keyword>
<reference evidence="3" key="1">
    <citation type="journal article" date="2019" name="Int. J. Syst. Evol. Microbiol.">
        <title>The Global Catalogue of Microorganisms (GCM) 10K type strain sequencing project: providing services to taxonomists for standard genome sequencing and annotation.</title>
        <authorList>
            <consortium name="The Broad Institute Genomics Platform"/>
            <consortium name="The Broad Institute Genome Sequencing Center for Infectious Disease"/>
            <person name="Wu L."/>
            <person name="Ma J."/>
        </authorList>
    </citation>
    <scope>NUCLEOTIDE SEQUENCE [LARGE SCALE GENOMIC DNA]</scope>
    <source>
        <strain evidence="3">KCTC 42456</strain>
    </source>
</reference>
<feature type="chain" id="PRO_5046952258" evidence="1">
    <location>
        <begin position="24"/>
        <end position="402"/>
    </location>
</feature>
<accession>A0ABW5TLR7</accession>
<name>A0ABW5TLR7_9SPHI</name>
<evidence type="ECO:0000313" key="3">
    <source>
        <dbReference type="Proteomes" id="UP001597546"/>
    </source>
</evidence>
<keyword evidence="1" id="KW-0732">Signal</keyword>
<comment type="caution">
    <text evidence="2">The sequence shown here is derived from an EMBL/GenBank/DDBJ whole genome shotgun (WGS) entry which is preliminary data.</text>
</comment>
<protein>
    <submittedName>
        <fullName evidence="2">Gliding motility-associated C-terminal domain-containing protein</fullName>
    </submittedName>
</protein>
<dbReference type="EMBL" id="JBHULV010000003">
    <property type="protein sequence ID" value="MFD2730138.1"/>
    <property type="molecule type" value="Genomic_DNA"/>
</dbReference>
<evidence type="ECO:0000256" key="1">
    <source>
        <dbReference type="SAM" id="SignalP"/>
    </source>
</evidence>
<dbReference type="Pfam" id="PF13585">
    <property type="entry name" value="CHU_C"/>
    <property type="match status" value="1"/>
</dbReference>
<dbReference type="RefSeq" id="WP_379041160.1">
    <property type="nucleotide sequence ID" value="NZ_JBHSKW010000008.1"/>
</dbReference>
<gene>
    <name evidence="2" type="ORF">ACFSSE_00315</name>
</gene>
<dbReference type="InterPro" id="IPR026341">
    <property type="entry name" value="T9SS_type_B"/>
</dbReference>
<evidence type="ECO:0000313" key="2">
    <source>
        <dbReference type="EMBL" id="MFD2730138.1"/>
    </source>
</evidence>
<dbReference type="Proteomes" id="UP001597546">
    <property type="component" value="Unassembled WGS sequence"/>
</dbReference>